<keyword evidence="1" id="KW-1133">Transmembrane helix</keyword>
<evidence type="ECO:0000313" key="3">
    <source>
        <dbReference type="Proteomes" id="UP001596282"/>
    </source>
</evidence>
<keyword evidence="3" id="KW-1185">Reference proteome</keyword>
<evidence type="ECO:0000256" key="1">
    <source>
        <dbReference type="SAM" id="Phobius"/>
    </source>
</evidence>
<evidence type="ECO:0000313" key="2">
    <source>
        <dbReference type="EMBL" id="MFC6180981.1"/>
    </source>
</evidence>
<keyword evidence="1" id="KW-0812">Transmembrane</keyword>
<dbReference type="Proteomes" id="UP001596282">
    <property type="component" value="Unassembled WGS sequence"/>
</dbReference>
<proteinExistence type="predicted"/>
<feature type="transmembrane region" description="Helical" evidence="1">
    <location>
        <begin position="65"/>
        <end position="84"/>
    </location>
</feature>
<keyword evidence="1" id="KW-0472">Membrane</keyword>
<organism evidence="2 3">
    <name type="scientific">Lactiplantibacillus daowaiensis</name>
    <dbReference type="NCBI Taxonomy" id="2559918"/>
    <lineage>
        <taxon>Bacteria</taxon>
        <taxon>Bacillati</taxon>
        <taxon>Bacillota</taxon>
        <taxon>Bacilli</taxon>
        <taxon>Lactobacillales</taxon>
        <taxon>Lactobacillaceae</taxon>
        <taxon>Lactiplantibacillus</taxon>
    </lineage>
</organism>
<gene>
    <name evidence="2" type="ORF">ACFP5Y_07105</name>
</gene>
<accession>A0ABW1RZL1</accession>
<reference evidence="3" key="1">
    <citation type="journal article" date="2019" name="Int. J. Syst. Evol. Microbiol.">
        <title>The Global Catalogue of Microorganisms (GCM) 10K type strain sequencing project: providing services to taxonomists for standard genome sequencing and annotation.</title>
        <authorList>
            <consortium name="The Broad Institute Genomics Platform"/>
            <consortium name="The Broad Institute Genome Sequencing Center for Infectious Disease"/>
            <person name="Wu L."/>
            <person name="Ma J."/>
        </authorList>
    </citation>
    <scope>NUCLEOTIDE SEQUENCE [LARGE SCALE GENOMIC DNA]</scope>
    <source>
        <strain evidence="3">CCM 8933</strain>
    </source>
</reference>
<feature type="transmembrane region" description="Helical" evidence="1">
    <location>
        <begin position="41"/>
        <end position="59"/>
    </location>
</feature>
<name>A0ABW1RZL1_9LACO</name>
<protein>
    <submittedName>
        <fullName evidence="2">Uncharacterized protein</fullName>
    </submittedName>
</protein>
<dbReference type="RefSeq" id="WP_137629681.1">
    <property type="nucleotide sequence ID" value="NZ_BJDJ01000034.1"/>
</dbReference>
<comment type="caution">
    <text evidence="2">The sequence shown here is derived from an EMBL/GenBank/DDBJ whole genome shotgun (WGS) entry which is preliminary data.</text>
</comment>
<sequence length="194" mass="21489">MNKTETLNFLAHKRALTADTQDARHAVYVAKNDYDKLRKQVKWLLIGAFVGVFILGYISVGFGKIISNIVTYAALAGWVYLAYLQHGKKQVGKQKIAAAEQQVDAAMAVPAYIEGMQDFPQKFYSYWTIDRLMHLVSENRAATLQEAFNVAETQDFQNDQLALQQENLAVAKATNSAANISAAANVVSALNSRK</sequence>
<dbReference type="EMBL" id="JBHSSC010000029">
    <property type="protein sequence ID" value="MFC6180981.1"/>
    <property type="molecule type" value="Genomic_DNA"/>
</dbReference>